<dbReference type="AlphaFoldDB" id="A0A239TK20"/>
<feature type="compositionally biased region" description="Basic and acidic residues" evidence="1">
    <location>
        <begin position="23"/>
        <end position="47"/>
    </location>
</feature>
<evidence type="ECO:0000313" key="3">
    <source>
        <dbReference type="EMBL" id="GEP85211.1"/>
    </source>
</evidence>
<gene>
    <name evidence="3" type="ORF">SPI02_17960</name>
</gene>
<evidence type="ECO:0000256" key="2">
    <source>
        <dbReference type="SAM" id="SignalP"/>
    </source>
</evidence>
<name>A0A239TK20_9STAP</name>
<comment type="caution">
    <text evidence="3">The sequence shown here is derived from an EMBL/GenBank/DDBJ whole genome shotgun (WGS) entry which is preliminary data.</text>
</comment>
<dbReference type="RefSeq" id="WP_095103293.1">
    <property type="nucleotide sequence ID" value="NZ_BKAR01000023.1"/>
</dbReference>
<dbReference type="PROSITE" id="PS51257">
    <property type="entry name" value="PROKAR_LIPOPROTEIN"/>
    <property type="match status" value="1"/>
</dbReference>
<dbReference type="EMBL" id="BKAR01000023">
    <property type="protein sequence ID" value="GEP85211.1"/>
    <property type="molecule type" value="Genomic_DNA"/>
</dbReference>
<feature type="signal peptide" evidence="2">
    <location>
        <begin position="1"/>
        <end position="21"/>
    </location>
</feature>
<keyword evidence="4" id="KW-1185">Reference proteome</keyword>
<sequence>MKRIMIMLLACGCILSACSMSGDKEAEHKDKPEKKVTQKQPTEKDASKINLHPEIFAKKAKNKTISEAEMKRDIQQYLNADHDLTKISEHYQDAMYSEKGLSKEEANHIKQAGKLTDKNDNNFADYINQNKLPKGYDRNTHKISRYITTSNQYLRDMEEKIDTVMENSKDGKVSIKEIGDIGSDSDVVNGKQQKQIEDWLDEKGIQTRAFTK</sequence>
<feature type="region of interest" description="Disordered" evidence="1">
    <location>
        <begin position="23"/>
        <end position="51"/>
    </location>
</feature>
<feature type="chain" id="PRO_5038727052" evidence="2">
    <location>
        <begin position="22"/>
        <end position="212"/>
    </location>
</feature>
<dbReference type="Proteomes" id="UP000321736">
    <property type="component" value="Unassembled WGS sequence"/>
</dbReference>
<dbReference type="OrthoDB" id="2413260at2"/>
<keyword evidence="2" id="KW-0732">Signal</keyword>
<protein>
    <submittedName>
        <fullName evidence="3">Uncharacterized protein</fullName>
    </submittedName>
</protein>
<organism evidence="3 4">
    <name type="scientific">Staphylococcus piscifermentans</name>
    <dbReference type="NCBI Taxonomy" id="70258"/>
    <lineage>
        <taxon>Bacteria</taxon>
        <taxon>Bacillati</taxon>
        <taxon>Bacillota</taxon>
        <taxon>Bacilli</taxon>
        <taxon>Bacillales</taxon>
        <taxon>Staphylococcaceae</taxon>
        <taxon>Staphylococcus</taxon>
    </lineage>
</organism>
<accession>A0A239TK20</accession>
<proteinExistence type="predicted"/>
<evidence type="ECO:0000313" key="4">
    <source>
        <dbReference type="Proteomes" id="UP000321736"/>
    </source>
</evidence>
<reference evidence="3 4" key="1">
    <citation type="submission" date="2019-07" db="EMBL/GenBank/DDBJ databases">
        <title>Whole genome shotgun sequence of Staphylococcus piscifermentans NBRC 109625.</title>
        <authorList>
            <person name="Hosoyama A."/>
            <person name="Uohara A."/>
            <person name="Ohji S."/>
            <person name="Ichikawa N."/>
        </authorList>
    </citation>
    <scope>NUCLEOTIDE SEQUENCE [LARGE SCALE GENOMIC DNA]</scope>
    <source>
        <strain evidence="3 4">NBRC 109625</strain>
    </source>
</reference>
<dbReference type="InterPro" id="IPR047903">
    <property type="entry name" value="NDxxF_lipo"/>
</dbReference>
<evidence type="ECO:0000256" key="1">
    <source>
        <dbReference type="SAM" id="MobiDB-lite"/>
    </source>
</evidence>
<dbReference type="NCBIfam" id="NF033193">
    <property type="entry name" value="lipo_NDxxF"/>
    <property type="match status" value="1"/>
</dbReference>